<evidence type="ECO:0000256" key="6">
    <source>
        <dbReference type="ARBA" id="ARBA00022603"/>
    </source>
</evidence>
<keyword evidence="15" id="KW-0693">Viral RNA replication</keyword>
<evidence type="ECO:0000259" key="29">
    <source>
        <dbReference type="PROSITE" id="PS51590"/>
    </source>
</evidence>
<evidence type="ECO:0000256" key="7">
    <source>
        <dbReference type="ARBA" id="ARBA00022664"/>
    </source>
</evidence>
<dbReference type="PROSITE" id="PS51590">
    <property type="entry name" value="SAM_MT_MNV_L"/>
    <property type="match status" value="1"/>
</dbReference>
<evidence type="ECO:0000313" key="30">
    <source>
        <dbReference type="EMBL" id="ALO28655.1"/>
    </source>
</evidence>
<keyword evidence="18" id="KW-0511">Multifunctional enzyme</keyword>
<evidence type="ECO:0000313" key="31">
    <source>
        <dbReference type="Proteomes" id="UP000502506"/>
    </source>
</evidence>
<keyword evidence="13" id="KW-0067">ATP-binding</keyword>
<accession>A0A1L2A161</accession>
<evidence type="ECO:0000256" key="19">
    <source>
        <dbReference type="ARBA" id="ARBA00024494"/>
    </source>
</evidence>
<evidence type="ECO:0000256" key="2">
    <source>
        <dbReference type="ARBA" id="ARBA00004328"/>
    </source>
</evidence>
<evidence type="ECO:0000256" key="22">
    <source>
        <dbReference type="ARBA" id="ARBA00030436"/>
    </source>
</evidence>
<keyword evidence="31" id="KW-1185">Reference proteome</keyword>
<keyword evidence="12" id="KW-0378">Hydrolase</keyword>
<evidence type="ECO:0000256" key="3">
    <source>
        <dbReference type="ARBA" id="ARBA00012494"/>
    </source>
</evidence>
<evidence type="ECO:0000256" key="14">
    <source>
        <dbReference type="ARBA" id="ARBA00022844"/>
    </source>
</evidence>
<keyword evidence="14" id="KW-0946">Virion</keyword>
<evidence type="ECO:0000256" key="9">
    <source>
        <dbReference type="ARBA" id="ARBA00022691"/>
    </source>
</evidence>
<keyword evidence="10" id="KW-0548">Nucleotidyltransferase</keyword>
<dbReference type="GO" id="GO:0003968">
    <property type="term" value="F:RNA-directed RNA polymerase activity"/>
    <property type="evidence" value="ECO:0007669"/>
    <property type="project" value="UniProtKB-KW"/>
</dbReference>
<evidence type="ECO:0000256" key="15">
    <source>
        <dbReference type="ARBA" id="ARBA00022953"/>
    </source>
</evidence>
<evidence type="ECO:0000256" key="23">
    <source>
        <dbReference type="ARBA" id="ARBA00031012"/>
    </source>
</evidence>
<dbReference type="GeneID" id="80533802"/>
<dbReference type="InterPro" id="IPR014023">
    <property type="entry name" value="Mononeg_RNA_pol_cat"/>
</dbReference>
<evidence type="ECO:0000256" key="1">
    <source>
        <dbReference type="ARBA" id="ARBA00004192"/>
    </source>
</evidence>
<evidence type="ECO:0000256" key="18">
    <source>
        <dbReference type="ARBA" id="ARBA00023268"/>
    </source>
</evidence>
<keyword evidence="8" id="KW-0808">Transferase</keyword>
<comment type="catalytic activity">
    <reaction evidence="25">
        <text>a 5'-end (5'-triphosphoguanosine)-adenylyl-adenylyl-cytidylyl-adenosine in mRNA + 2 S-adenosyl-L-methionine = a 5'-end (N(7)-methyl 5'-triphosphoguanosine)-(2'-O-methyladenylyl)-adenylyl-cytidylyl-adenosine in mRNA + 2 S-adenosyl-L-homocysteine + H(+)</text>
        <dbReference type="Rhea" id="RHEA:65376"/>
        <dbReference type="Rhea" id="RHEA-COMP:16797"/>
        <dbReference type="Rhea" id="RHEA-COMP:16798"/>
        <dbReference type="ChEBI" id="CHEBI:15378"/>
        <dbReference type="ChEBI" id="CHEBI:57856"/>
        <dbReference type="ChEBI" id="CHEBI:59789"/>
        <dbReference type="ChEBI" id="CHEBI:156483"/>
        <dbReference type="ChEBI" id="CHEBI:156484"/>
        <dbReference type="EC" id="2.1.1.375"/>
    </reaction>
</comment>
<feature type="region of interest" description="Disordered" evidence="27">
    <location>
        <begin position="2173"/>
        <end position="2195"/>
    </location>
</feature>
<sequence length="2195" mass="252935">MAVIHPTDHHQQLHEKNNNKSNTYLIIEIMLELEYSEPLEDLIETLDSYEYSLLEDGSYVSSEVYTSGFISQDYNLNSPLLPDETDALYKYLTNKSTDPRYNHRKSEWELIEKGLIRLNYDMSKLHSSSSNHQSMIDILTLDRDSVLRIDVIKRWKDCWDQSKDPSNTTIKHITNSPNLEYPNYRKRFHLLTDPPPTLMPLQNEWKIFLEAHFITHLMNSNLTHQSRSWVSKIFYTKTSQKLNHALITLIGQTKSSIKWIVTTNYTLHLETGSIFTKDFILMIKDITLARCMSLLSLTYRGDRTDNLADAVKLRKIYDAGDTIVREYGNDSYKILKLIEAEATEQWNMLGSKYRPKIPKSDSLLQHLEETYTEGDWDQHIIRPFILCIRTEDDPWMVGQIYGTFRHWGHPYINYLKGLKELEARVNENIKIDRKYASTLASDLAYLVLKHQFQKKKIWYASSQGLPAKSPLKDCIDKGVWPTTKVIEDFGDNWHRLKLLPCFDVPDTIDMTDLYSDKAHSMDRPQVLDHIKNNPYRPIPGRRVMDTLLTEQNPNIPQFLKEINDLGIEQNSLIIGLKAKERELKDKGRFFSLMSWKLRLYFVVTEYLIKTYYVPLFSGLTMADDLTTVTKKLLTATIGQGTNSYDKIYIANSLDYDKWNNRQRLESNSAVFKVMGLFLGYPNIFVRTHEFFENSLIYYNDRPDLMTVRGQVVSNRNPDKVVTWNGQLGGFEGLRQKGWSVLNYLVLRREALTRNTKTKFLAQGDNQIVITQYSYMGDRSDTHLDREILNIWENNQDIMRRIQTATQKLGLLINEDEVVTSSELLIYGKIPVFRGKVIPLETKRWSRISAVTNDQLPSFSNSIASATTSALAVCQYSDSPIEVIYQHHFFTSFVFSLLSWINAILGYDPLNYNQKDPTTLKKIVIRSLYKDPSVGGVCGTNLLRFFISRFPDPVCESLSWWKILYHNSTDKIVKSIALEVGNPQLGEVNSLTRSMLLEDPTTLNIPGGLSSDTVIKNKIFEGLLDRVHDGYIKNTLVKESLIYTDTYKERFVTWLFKINPIFPRFLSEFFTSTYFRITESIISIFQNSRTIRKAFSRSFPKEIYEIIVKGEHISINCLIKPRTGQLSEKIWTCSASHSDKLRSQSWGPNITGVTTPHPSEFLVESLCELSCEGQHIVAKKIKLEDRQQWTKGPLMPYLGSKTKESTSVIQPWEKHIEVPLLKRACDLRKTINWFIMPQSNLASSIYLNLHSLTGLDLSEELTDYKRTGSSKHRLRCSRVSNEGNPSIGYNNLTYVTVTTDSLGDINEDNYDFMYQSLLCWCGVLSSLPENIWANCDPTHYHIKDIKCLRPVKEDILESPSVFCFPDKSKNVKAMLSQNIEMKYLPRYTPHITTDWDLFSDGDKSWHIGRAQGFLWGLANYMDTLEEEAQVLFPTTIMRKVHPIPYMHGLHRGFSLGATLTPCFTRYGSLSEKARLKFEGCYWKLIESALLKSNLPNIINHLSFKSFLERTGSDIIKSYPATRLELTEVIRRWFLRRLIAERHQDNHWKAIPVVVFADMNTEYIIGMFRISESIYSVFQHEKLSATDLQRLSNATKTMKLLSEYNDSKIEPTQIKRLSNTFKSPAYPKYQIVTSETRHAAGQITGPYIITEDITQRREYRECPGQGGDTIVCDYQPKGLLDYGRNALYRLQINQIRCTLFSSVRIVQFSTGAHYKYKDLSDTFNLKGDGIFAGDGSGGMGANHLRKYPSVRVIFNSKLDLEGESWKGLAPAGPGAYTVSGESVIARCVNYATCWEEPSDLSSLATWNNFIRLKEEHDLNIQVIMCDAEVQDPSTTDLIERNMLIYLDRFFPLNSGVIVYKTYWMRVLNNETIIHRFGLYFHKVSVFMPRTQGSFTSEIYIVAEGRKIPENPAHTELTMATLLTIYNKLKVMRTFEQEFNRALGFTMDTATTGLEDRVPFTRLEEIAVFLTSTGLETGLALKVSEIIAKECHDGLHPYNLMWYLGFILSKKILPITHWFKKGQRMPSSNKIQKLWAGLFGIWFGVCLTMEDEMSFAKITTIYQGPIPLSVYLTQIQSSKSKKTKKSVRNFSMWKICEGKYQKVVDPGARAGITQQMTRLIRVLYRGYSVRRDYSPDDIVKCNSLLKELDKGANVQVLKERSGISFTEIFETIEGGGEIELEQEPEEEEEEPPIIEELD</sequence>
<dbReference type="GO" id="GO:0005524">
    <property type="term" value="F:ATP binding"/>
    <property type="evidence" value="ECO:0007669"/>
    <property type="project" value="UniProtKB-KW"/>
</dbReference>
<dbReference type="EC" id="2.7.7.88" evidence="4"/>
<keyword evidence="16" id="KW-0506">mRNA capping</keyword>
<comment type="catalytic activity">
    <reaction evidence="26">
        <text>GTP + H2O = GDP + phosphate + H(+)</text>
        <dbReference type="Rhea" id="RHEA:19669"/>
        <dbReference type="ChEBI" id="CHEBI:15377"/>
        <dbReference type="ChEBI" id="CHEBI:15378"/>
        <dbReference type="ChEBI" id="CHEBI:37565"/>
        <dbReference type="ChEBI" id="CHEBI:43474"/>
        <dbReference type="ChEBI" id="CHEBI:58189"/>
    </reaction>
</comment>
<dbReference type="InterPro" id="IPR025786">
    <property type="entry name" value="Mononega_L_MeTrfase"/>
</dbReference>
<keyword evidence="9" id="KW-0949">S-adenosyl-L-methionine</keyword>
<dbReference type="NCBIfam" id="TIGR04198">
    <property type="entry name" value="paramyx_RNAcap"/>
    <property type="match status" value="1"/>
</dbReference>
<dbReference type="Pfam" id="PF14318">
    <property type="entry name" value="Mononeg_mRNAcap"/>
    <property type="match status" value="1"/>
</dbReference>
<dbReference type="InterPro" id="IPR039530">
    <property type="entry name" value="L_methyltransferase_rhabdo"/>
</dbReference>
<organism evidence="30 31">
    <name type="scientific">Lone star tick rhabdovirus</name>
    <dbReference type="NCBI Taxonomy" id="1756186"/>
    <lineage>
        <taxon>Viruses</taxon>
        <taxon>Riboviria</taxon>
        <taxon>Orthornavirae</taxon>
        <taxon>Negarnaviricota</taxon>
        <taxon>Haploviricotina</taxon>
        <taxon>Monjiviricetes</taxon>
        <taxon>Mononegavirales</taxon>
        <taxon>Rhabdoviridae</taxon>
        <taxon>Alpharhabdovirinae</taxon>
        <taxon>Lostrhavirus</taxon>
        <taxon>Lostrhavirus lonestar</taxon>
    </lineage>
</organism>
<evidence type="ECO:0000256" key="11">
    <source>
        <dbReference type="ARBA" id="ARBA00022741"/>
    </source>
</evidence>
<comment type="catalytic activity">
    <reaction evidence="20">
        <text>a 5'-end (5'-triphosphoguanosine)-(2'-O-methyladenylyl)-adenylyl-cytidylyl-adenosine in mRNA + S-adenosyl-L-methionine = a 5'-end (N(7)-methyl 5'-triphosphoguanosine)-(2'-O-methyladenylyl)-adenylyl-cytidylyl-adenosine in mRNA + S-adenosyl-L-homocysteine</text>
        <dbReference type="Rhea" id="RHEA:65440"/>
        <dbReference type="Rhea" id="RHEA-COMP:16798"/>
        <dbReference type="Rhea" id="RHEA-COMP:16801"/>
        <dbReference type="ChEBI" id="CHEBI:57856"/>
        <dbReference type="ChEBI" id="CHEBI:59789"/>
        <dbReference type="ChEBI" id="CHEBI:156482"/>
        <dbReference type="ChEBI" id="CHEBI:156483"/>
    </reaction>
</comment>
<evidence type="ECO:0000256" key="24">
    <source>
        <dbReference type="ARBA" id="ARBA00047332"/>
    </source>
</evidence>
<protein>
    <recommendedName>
        <fullName evidence="23">Replicase</fullName>
        <ecNumber evidence="21">2.1.1.375</ecNumber>
        <ecNumber evidence="3">2.7.7.48</ecNumber>
        <ecNumber evidence="4">2.7.7.88</ecNumber>
    </recommendedName>
    <alternativeName>
        <fullName evidence="22">Transcriptase</fullName>
    </alternativeName>
</protein>
<dbReference type="GO" id="GO:0044423">
    <property type="term" value="C:virion component"/>
    <property type="evidence" value="ECO:0007669"/>
    <property type="project" value="UniProtKB-KW"/>
</dbReference>
<proteinExistence type="predicted"/>
<keyword evidence="17" id="KW-1035">Host cytoplasm</keyword>
<dbReference type="Pfam" id="PF00946">
    <property type="entry name" value="Mononeg_RNA_pol"/>
    <property type="match status" value="1"/>
</dbReference>
<keyword evidence="7" id="KW-0507">mRNA processing</keyword>
<dbReference type="EC" id="2.7.7.48" evidence="3"/>
<name>A0A1L2A161_9RHAB</name>
<keyword evidence="11" id="KW-0547">Nucleotide-binding</keyword>
<dbReference type="GO" id="GO:0030430">
    <property type="term" value="C:host cell cytoplasm"/>
    <property type="evidence" value="ECO:0007669"/>
    <property type="project" value="UniProtKB-SubCell"/>
</dbReference>
<evidence type="ECO:0000256" key="26">
    <source>
        <dbReference type="ARBA" id="ARBA00048548"/>
    </source>
</evidence>
<dbReference type="GO" id="GO:0004482">
    <property type="term" value="F:mRNA 5'-cap (guanine-N7-)-methyltransferase activity"/>
    <property type="evidence" value="ECO:0007669"/>
    <property type="project" value="InterPro"/>
</dbReference>
<evidence type="ECO:0000256" key="4">
    <source>
        <dbReference type="ARBA" id="ARBA00012582"/>
    </source>
</evidence>
<dbReference type="Proteomes" id="UP000502506">
    <property type="component" value="Segment"/>
</dbReference>
<evidence type="ECO:0000256" key="16">
    <source>
        <dbReference type="ARBA" id="ARBA00023042"/>
    </source>
</evidence>
<comment type="subcellular location">
    <subcellularLocation>
        <location evidence="1">Host cytoplasm</location>
    </subcellularLocation>
    <subcellularLocation>
        <location evidence="2">Virion</location>
    </subcellularLocation>
</comment>
<evidence type="ECO:0000256" key="27">
    <source>
        <dbReference type="SAM" id="MobiDB-lite"/>
    </source>
</evidence>
<evidence type="ECO:0000259" key="28">
    <source>
        <dbReference type="PROSITE" id="PS50526"/>
    </source>
</evidence>
<evidence type="ECO:0000256" key="25">
    <source>
        <dbReference type="ARBA" id="ARBA00047370"/>
    </source>
</evidence>
<dbReference type="InterPro" id="IPR048397">
    <property type="entry name" value="Methyltrans_Mon_CD"/>
</dbReference>
<dbReference type="GO" id="GO:0016787">
    <property type="term" value="F:hydrolase activity"/>
    <property type="evidence" value="ECO:0007669"/>
    <property type="project" value="UniProtKB-KW"/>
</dbReference>
<dbReference type="PROSITE" id="PS50526">
    <property type="entry name" value="RDRP_SSRNA_NEG_NONSEG"/>
    <property type="match status" value="1"/>
</dbReference>
<dbReference type="InterPro" id="IPR039736">
    <property type="entry name" value="L_poly_C"/>
</dbReference>
<comment type="catalytic activity">
    <reaction evidence="24">
        <text>a 5'-end (5'-triphosphoguanosine)-adenylyl-adenylyl-cytidylyl-adenosine in mRNA + S-adenosyl-L-methionine = a 5'-end (5'-triphosphoguanosine)-(2'-O-methyladenylyl)-adenylyl-cytidylyl-adenosine in mRNA + S-adenosyl-L-homocysteine + H(+)</text>
        <dbReference type="Rhea" id="RHEA:65380"/>
        <dbReference type="Rhea" id="RHEA-COMP:16797"/>
        <dbReference type="Rhea" id="RHEA-COMP:16801"/>
        <dbReference type="ChEBI" id="CHEBI:15378"/>
        <dbReference type="ChEBI" id="CHEBI:57856"/>
        <dbReference type="ChEBI" id="CHEBI:59789"/>
        <dbReference type="ChEBI" id="CHEBI:156482"/>
        <dbReference type="ChEBI" id="CHEBI:156484"/>
    </reaction>
</comment>
<dbReference type="KEGG" id="vg:80533802"/>
<feature type="domain" description="RdRp catalytic" evidence="28">
    <location>
        <begin position="647"/>
        <end position="834"/>
    </location>
</feature>
<dbReference type="Pfam" id="PF21080">
    <property type="entry name" value="Methyltrans_Mon_1st"/>
    <property type="match status" value="1"/>
</dbReference>
<evidence type="ECO:0000256" key="8">
    <source>
        <dbReference type="ARBA" id="ARBA00022679"/>
    </source>
</evidence>
<feature type="domain" description="Mononegavirus-type SAM-dependent 2'-O-MTase" evidence="29">
    <location>
        <begin position="1702"/>
        <end position="1899"/>
    </location>
</feature>
<evidence type="ECO:0000256" key="17">
    <source>
        <dbReference type="ARBA" id="ARBA00023200"/>
    </source>
</evidence>
<evidence type="ECO:0000256" key="21">
    <source>
        <dbReference type="ARBA" id="ARBA00026099"/>
    </source>
</evidence>
<keyword evidence="6" id="KW-0489">Methyltransferase</keyword>
<evidence type="ECO:0000256" key="13">
    <source>
        <dbReference type="ARBA" id="ARBA00022840"/>
    </source>
</evidence>
<dbReference type="Pfam" id="PF14314">
    <property type="entry name" value="Methyltrans_Mon_2nd"/>
    <property type="match status" value="1"/>
</dbReference>
<dbReference type="InterPro" id="IPR026890">
    <property type="entry name" value="Mononeg_mRNAcap"/>
</dbReference>
<dbReference type="EMBL" id="KU127239">
    <property type="protein sequence ID" value="ALO28655.1"/>
    <property type="molecule type" value="Viral_cRNA"/>
</dbReference>
<comment type="catalytic activity">
    <reaction evidence="19">
        <text>a 5'-end triphospho-adenylyl-adenylyl-cytidylyl-adenosine in mRNA + GDP + H(+) = a 5'-end (5'-triphosphoguanosine)-adenylyl-adenylyl-cytidylyl-adenosine in mRNA + diphosphate</text>
        <dbReference type="Rhea" id="RHEA:65436"/>
        <dbReference type="Rhea" id="RHEA-COMP:16797"/>
        <dbReference type="Rhea" id="RHEA-COMP:16799"/>
        <dbReference type="ChEBI" id="CHEBI:15378"/>
        <dbReference type="ChEBI" id="CHEBI:33019"/>
        <dbReference type="ChEBI" id="CHEBI:58189"/>
        <dbReference type="ChEBI" id="CHEBI:156484"/>
        <dbReference type="ChEBI" id="CHEBI:156503"/>
        <dbReference type="EC" id="2.7.7.88"/>
    </reaction>
</comment>
<dbReference type="EC" id="2.1.1.375" evidence="21"/>
<reference evidence="30 31" key="1">
    <citation type="submission" date="2015-11" db="EMBL/GenBank/DDBJ databases">
        <title>Rhabdovirus in a Lone Star tick linked to Southern tick-associated rash illness patient discovered by deep sequencing.</title>
        <authorList>
            <person name="Bouquet J."/>
            <person name="Melgar M."/>
            <person name="Johnson B."/>
            <person name="Chiu C.Y."/>
        </authorList>
    </citation>
    <scope>NUCLEOTIDE SEQUENCE [LARGE SCALE GENOMIC DNA]</scope>
    <source>
        <strain evidence="30">TickAa42</strain>
    </source>
</reference>
<evidence type="ECO:0000256" key="5">
    <source>
        <dbReference type="ARBA" id="ARBA00022484"/>
    </source>
</evidence>
<evidence type="ECO:0000256" key="10">
    <source>
        <dbReference type="ARBA" id="ARBA00022695"/>
    </source>
</evidence>
<dbReference type="RefSeq" id="YP_010796346.1">
    <property type="nucleotide sequence ID" value="NC_075991.1"/>
</dbReference>
<evidence type="ECO:0000256" key="12">
    <source>
        <dbReference type="ARBA" id="ARBA00022801"/>
    </source>
</evidence>
<keyword evidence="5" id="KW-0696">RNA-directed RNA polymerase</keyword>
<evidence type="ECO:0000256" key="20">
    <source>
        <dbReference type="ARBA" id="ARBA00024499"/>
    </source>
</evidence>